<feature type="transmembrane region" description="Helical" evidence="8">
    <location>
        <begin position="12"/>
        <end position="34"/>
    </location>
</feature>
<feature type="domain" description="Methyl-accepting transducer" evidence="9">
    <location>
        <begin position="275"/>
        <end position="546"/>
    </location>
</feature>
<organism evidence="11 12">
    <name type="scientific">Salipaludibacillus keqinensis</name>
    <dbReference type="NCBI Taxonomy" id="2045207"/>
    <lineage>
        <taxon>Bacteria</taxon>
        <taxon>Bacillati</taxon>
        <taxon>Bacillota</taxon>
        <taxon>Bacilli</taxon>
        <taxon>Bacillales</taxon>
        <taxon>Bacillaceae</taxon>
    </lineage>
</organism>
<evidence type="ECO:0000313" key="11">
    <source>
        <dbReference type="EMBL" id="PYZ91642.1"/>
    </source>
</evidence>
<dbReference type="PANTHER" id="PTHR32089:SF112">
    <property type="entry name" value="LYSOZYME-LIKE PROTEIN-RELATED"/>
    <property type="match status" value="1"/>
</dbReference>
<accession>A0A323T4Z2</accession>
<dbReference type="AlphaFoldDB" id="A0A323T4Z2"/>
<dbReference type="InterPro" id="IPR003660">
    <property type="entry name" value="HAMP_dom"/>
</dbReference>
<evidence type="ECO:0000313" key="12">
    <source>
        <dbReference type="Proteomes" id="UP000248214"/>
    </source>
</evidence>
<dbReference type="SMART" id="SM00283">
    <property type="entry name" value="MA"/>
    <property type="match status" value="1"/>
</dbReference>
<evidence type="ECO:0000256" key="6">
    <source>
        <dbReference type="PROSITE-ProRule" id="PRU00284"/>
    </source>
</evidence>
<reference evidence="11 12" key="1">
    <citation type="submission" date="2017-10" db="EMBL/GenBank/DDBJ databases">
        <title>Bacillus sp. nov., a halophilic bacterium isolated from a Keqin Lake.</title>
        <authorList>
            <person name="Wang H."/>
        </authorList>
    </citation>
    <scope>NUCLEOTIDE SEQUENCE [LARGE SCALE GENOMIC DNA]</scope>
    <source>
        <strain evidence="11 12">KQ-12</strain>
    </source>
</reference>
<sequence length="561" mass="60678">MLNKSTSLFKKILLGIMVPMLLFAVLFSGIIYFFSNYMVEEYVIPSFEETLSVHMDLLTEEINSHLIEEAHAGDPASLTELQTELDQFQESLGVANVYVLGQDGSEEYIIALSHYDETMEAYPFSEDMTSAISGTASMSDIYEDEFGVFKSYFAPVAGTNAIYGIDEDASFINEAETLILIISVVLGIGMIVASLIISLFITRKISKPINQLSDHVAKVSQGDLSVDDINTDSNDELGQLANHFNKMVQDLRGMIKDVDEKSVQVAATSEELSASSEQTSESVNQVTESIQQIASTSNHQQEGMEALNETSKALSLEMDAVTSEATLTADISEKTSSAAKDGVSSIQKAISQMSFIHDNVSQSADVVTKLQEDSKAIGDIVTIITNIAEQTNLLALNASIEAARAGENGKGFAVVADEVRKLAEESGQAASKIKDKIEQVQDQAVTSVEVMTKGYTAVQKGTLAVNEASDSFTLIEESAKTSSEKVHAIQEAMKRMNATVYANVKTIDELTDLTNDVSGNIQSVSATSQEQTAIMEEIASASDSLSSMAEDLQKSVQQFEM</sequence>
<dbReference type="SMART" id="SM00304">
    <property type="entry name" value="HAMP"/>
    <property type="match status" value="1"/>
</dbReference>
<dbReference type="PANTHER" id="PTHR32089">
    <property type="entry name" value="METHYL-ACCEPTING CHEMOTAXIS PROTEIN MCPB"/>
    <property type="match status" value="1"/>
</dbReference>
<evidence type="ECO:0000256" key="4">
    <source>
        <dbReference type="ARBA" id="ARBA00023224"/>
    </source>
</evidence>
<dbReference type="CDD" id="cd06225">
    <property type="entry name" value="HAMP"/>
    <property type="match status" value="1"/>
</dbReference>
<comment type="subcellular location">
    <subcellularLocation>
        <location evidence="1">Cell membrane</location>
    </subcellularLocation>
</comment>
<evidence type="ECO:0000259" key="10">
    <source>
        <dbReference type="PROSITE" id="PS50885"/>
    </source>
</evidence>
<feature type="compositionally biased region" description="Low complexity" evidence="7">
    <location>
        <begin position="266"/>
        <end position="282"/>
    </location>
</feature>
<keyword evidence="8" id="KW-1133">Transmembrane helix</keyword>
<dbReference type="Pfam" id="PF00015">
    <property type="entry name" value="MCPsignal"/>
    <property type="match status" value="1"/>
</dbReference>
<evidence type="ECO:0000256" key="1">
    <source>
        <dbReference type="ARBA" id="ARBA00004236"/>
    </source>
</evidence>
<keyword evidence="3 8" id="KW-0472">Membrane</keyword>
<dbReference type="Gene3D" id="6.10.340.10">
    <property type="match status" value="1"/>
</dbReference>
<protein>
    <submittedName>
        <fullName evidence="11">Chemotaxis protein</fullName>
    </submittedName>
</protein>
<dbReference type="CDD" id="cd11386">
    <property type="entry name" value="MCP_signal"/>
    <property type="match status" value="1"/>
</dbReference>
<evidence type="ECO:0000256" key="8">
    <source>
        <dbReference type="SAM" id="Phobius"/>
    </source>
</evidence>
<dbReference type="GO" id="GO:0005886">
    <property type="term" value="C:plasma membrane"/>
    <property type="evidence" value="ECO:0007669"/>
    <property type="project" value="UniProtKB-SubCell"/>
</dbReference>
<feature type="transmembrane region" description="Helical" evidence="8">
    <location>
        <begin position="178"/>
        <end position="201"/>
    </location>
</feature>
<evidence type="ECO:0000259" key="9">
    <source>
        <dbReference type="PROSITE" id="PS50111"/>
    </source>
</evidence>
<evidence type="ECO:0000256" key="5">
    <source>
        <dbReference type="ARBA" id="ARBA00029447"/>
    </source>
</evidence>
<dbReference type="Proteomes" id="UP000248214">
    <property type="component" value="Unassembled WGS sequence"/>
</dbReference>
<dbReference type="PROSITE" id="PS50885">
    <property type="entry name" value="HAMP"/>
    <property type="match status" value="1"/>
</dbReference>
<dbReference type="Pfam" id="PF00672">
    <property type="entry name" value="HAMP"/>
    <property type="match status" value="1"/>
</dbReference>
<dbReference type="EMBL" id="PDOD01000006">
    <property type="protein sequence ID" value="PYZ91642.1"/>
    <property type="molecule type" value="Genomic_DNA"/>
</dbReference>
<keyword evidence="8" id="KW-0812">Transmembrane</keyword>
<dbReference type="PROSITE" id="PS50111">
    <property type="entry name" value="CHEMOTAXIS_TRANSDUC_2"/>
    <property type="match status" value="1"/>
</dbReference>
<evidence type="ECO:0000256" key="3">
    <source>
        <dbReference type="ARBA" id="ARBA00023136"/>
    </source>
</evidence>
<keyword evidence="12" id="KW-1185">Reference proteome</keyword>
<evidence type="ECO:0000256" key="2">
    <source>
        <dbReference type="ARBA" id="ARBA00022475"/>
    </source>
</evidence>
<dbReference type="InterPro" id="IPR004089">
    <property type="entry name" value="MCPsignal_dom"/>
</dbReference>
<gene>
    <name evidence="11" type="ORF">CR194_18600</name>
</gene>
<keyword evidence="4 6" id="KW-0807">Transducer</keyword>
<proteinExistence type="inferred from homology"/>
<dbReference type="RefSeq" id="WP_110611884.1">
    <property type="nucleotide sequence ID" value="NZ_PDOD01000006.1"/>
</dbReference>
<dbReference type="GO" id="GO:0007165">
    <property type="term" value="P:signal transduction"/>
    <property type="evidence" value="ECO:0007669"/>
    <property type="project" value="UniProtKB-KW"/>
</dbReference>
<name>A0A323T4Z2_9BACI</name>
<dbReference type="SUPFAM" id="SSF58104">
    <property type="entry name" value="Methyl-accepting chemotaxis protein (MCP) signaling domain"/>
    <property type="match status" value="1"/>
</dbReference>
<evidence type="ECO:0000256" key="7">
    <source>
        <dbReference type="SAM" id="MobiDB-lite"/>
    </source>
</evidence>
<keyword evidence="2" id="KW-1003">Cell membrane</keyword>
<comment type="similarity">
    <text evidence="5">Belongs to the methyl-accepting chemotaxis (MCP) protein family.</text>
</comment>
<comment type="caution">
    <text evidence="11">The sequence shown here is derived from an EMBL/GenBank/DDBJ whole genome shotgun (WGS) entry which is preliminary data.</text>
</comment>
<dbReference type="OrthoDB" id="369835at2"/>
<feature type="domain" description="HAMP" evidence="10">
    <location>
        <begin position="203"/>
        <end position="256"/>
    </location>
</feature>
<feature type="region of interest" description="Disordered" evidence="7">
    <location>
        <begin position="266"/>
        <end position="286"/>
    </location>
</feature>
<dbReference type="Gene3D" id="1.10.287.950">
    <property type="entry name" value="Methyl-accepting chemotaxis protein"/>
    <property type="match status" value="1"/>
</dbReference>